<evidence type="ECO:0000313" key="4">
    <source>
        <dbReference type="Proteomes" id="UP000037751"/>
    </source>
</evidence>
<reference evidence="3 4" key="1">
    <citation type="submission" date="2015-07" db="EMBL/GenBank/DDBJ databases">
        <title>Draft Genome Sequence of Malassezia furfur CBS1878 and Malassezia pachydermatis CBS1879.</title>
        <authorList>
            <person name="Triana S."/>
            <person name="Ohm R."/>
            <person name="Gonzalez A."/>
            <person name="DeCock H."/>
            <person name="Restrepo S."/>
            <person name="Celis A."/>
        </authorList>
    </citation>
    <scope>NUCLEOTIDE SEQUENCE [LARGE SCALE GENOMIC DNA]</scope>
    <source>
        <strain evidence="3 4">CBS 1879</strain>
    </source>
</reference>
<comment type="similarity">
    <text evidence="1">Belongs to the RRN3 family.</text>
</comment>
<gene>
    <name evidence="3" type="ORF">Malapachy_1080</name>
</gene>
<dbReference type="Pfam" id="PF05327">
    <property type="entry name" value="RRN3"/>
    <property type="match status" value="1"/>
</dbReference>
<feature type="region of interest" description="Disordered" evidence="2">
    <location>
        <begin position="708"/>
        <end position="756"/>
    </location>
</feature>
<dbReference type="GeneID" id="28727465"/>
<keyword evidence="4" id="KW-1185">Reference proteome</keyword>
<feature type="region of interest" description="Disordered" evidence="2">
    <location>
        <begin position="273"/>
        <end position="302"/>
    </location>
</feature>
<dbReference type="RefSeq" id="XP_017992675.1">
    <property type="nucleotide sequence ID" value="XM_018135590.1"/>
</dbReference>
<feature type="compositionally biased region" description="Pro residues" evidence="2">
    <location>
        <begin position="662"/>
        <end position="671"/>
    </location>
</feature>
<feature type="compositionally biased region" description="Polar residues" evidence="2">
    <location>
        <begin position="624"/>
        <end position="635"/>
    </location>
</feature>
<feature type="compositionally biased region" description="Polar residues" evidence="2">
    <location>
        <begin position="1"/>
        <end position="17"/>
    </location>
</feature>
<dbReference type="PANTHER" id="PTHR12790:SF0">
    <property type="entry name" value="RNA POLYMERASE I-SPECIFIC TRANSCRIPTION INITIATION FACTOR RRN3-RELATED"/>
    <property type="match status" value="1"/>
</dbReference>
<organism evidence="3 4">
    <name type="scientific">Malassezia pachydermatis</name>
    <dbReference type="NCBI Taxonomy" id="77020"/>
    <lineage>
        <taxon>Eukaryota</taxon>
        <taxon>Fungi</taxon>
        <taxon>Dikarya</taxon>
        <taxon>Basidiomycota</taxon>
        <taxon>Ustilaginomycotina</taxon>
        <taxon>Malasseziomycetes</taxon>
        <taxon>Malasseziales</taxon>
        <taxon>Malasseziaceae</taxon>
        <taxon>Malassezia</taxon>
    </lineage>
</organism>
<feature type="compositionally biased region" description="Acidic residues" evidence="2">
    <location>
        <begin position="710"/>
        <end position="740"/>
    </location>
</feature>
<dbReference type="PANTHER" id="PTHR12790">
    <property type="entry name" value="TRANSCRIPTION INITIATION FACTOR IA RRN3"/>
    <property type="match status" value="1"/>
</dbReference>
<dbReference type="EMBL" id="LGAV01000003">
    <property type="protein sequence ID" value="KOS15043.1"/>
    <property type="molecule type" value="Genomic_DNA"/>
</dbReference>
<dbReference type="STRING" id="77020.A0A0M9VQ12"/>
<dbReference type="Proteomes" id="UP000037751">
    <property type="component" value="Unassembled WGS sequence"/>
</dbReference>
<accession>A0A0M9VQ12</accession>
<dbReference type="GO" id="GO:0001181">
    <property type="term" value="F:RNA polymerase I general transcription initiation factor activity"/>
    <property type="evidence" value="ECO:0007669"/>
    <property type="project" value="InterPro"/>
</dbReference>
<evidence type="ECO:0008006" key="5">
    <source>
        <dbReference type="Google" id="ProtNLM"/>
    </source>
</evidence>
<name>A0A0M9VQ12_9BASI</name>
<evidence type="ECO:0000256" key="1">
    <source>
        <dbReference type="ARBA" id="ARBA00010098"/>
    </source>
</evidence>
<proteinExistence type="inferred from homology"/>
<dbReference type="OrthoDB" id="26970at2759"/>
<feature type="region of interest" description="Disordered" evidence="2">
    <location>
        <begin position="624"/>
        <end position="674"/>
    </location>
</feature>
<feature type="compositionally biased region" description="Basic and acidic residues" evidence="2">
    <location>
        <begin position="644"/>
        <end position="655"/>
    </location>
</feature>
<evidence type="ECO:0000256" key="2">
    <source>
        <dbReference type="SAM" id="MobiDB-lite"/>
    </source>
</evidence>
<dbReference type="AlphaFoldDB" id="A0A0M9VQ12"/>
<dbReference type="GO" id="GO:0001042">
    <property type="term" value="F:RNA polymerase I core binding"/>
    <property type="evidence" value="ECO:0007669"/>
    <property type="project" value="TreeGrafter"/>
</dbReference>
<protein>
    <recommendedName>
        <fullName evidence="5">RNA polymerase I-specific transcription initiation factor RRN3</fullName>
    </recommendedName>
</protein>
<dbReference type="VEuPathDB" id="FungiDB:Malapachy_1080"/>
<evidence type="ECO:0000313" key="3">
    <source>
        <dbReference type="EMBL" id="KOS15043.1"/>
    </source>
</evidence>
<dbReference type="GO" id="GO:0006361">
    <property type="term" value="P:transcription initiation at RNA polymerase I promoter"/>
    <property type="evidence" value="ECO:0007669"/>
    <property type="project" value="InterPro"/>
</dbReference>
<comment type="caution">
    <text evidence="3">The sequence shown here is derived from an EMBL/GenBank/DDBJ whole genome shotgun (WGS) entry which is preliminary data.</text>
</comment>
<sequence>MPASPQSAVRGARSSTTPGPPSMHGTRQGMYVAFVKNAMVQKAQGNMGPYDELIAQFQAGVTTTKPSKGGASSAVQIQAWLSALTHVAPSLDRTCAALVEAVTEFPWLAMPDDVGDAWIRFVCSLVSARSEWVSSLASLLLQNMSLHPAWYRAADRTHLKERETTTRRKLYDKLHGLLQTLLRLIPTLPATLQPLLLQHFPHKRDRTMSQVLYIQNLLRMSVYCEALTEPIWTAIIDHALQIDVAIQVELDELEEQGIEPTEHESLAHMLDQGMESDSDSASLASHGLSPQHGDDDTYDTLEDLSDEEGYDTSDALMQADPAHQEPSWNEIAALAGKLDAIMKALYEFLENYIGTPTTSDVYTRRYHLYQTLLGIFTRNILTTFKSRHVQFLLFWFASLDHEFADMFLGTLLSKSLYAVPTAGTSSDSGDSAAILRIAAASYVASYVARARYIDASTTRMVVLNLCTYMDACLESFASLGVHAPPPGARDHAVFYAVAQAVFYVFCFRWRDLRDGSSGDAPAGPEDDSIPSLAATYPAACSLELSPQLMPVVHASSLSSVSSTHSATGERGWAPGLAVVQRAITSPLNPLRYCNGNVVHQFANISQYTGFLYCYSVLEANAQRSVTDTSSNSSAPGTPRKMRKAHETLSTRDSTRESTPTSGAPPGPPPGAPVALPTPALDVFFPFDPYRLRDSSVLVHRLYREWSDVAPEGDDEEGHGEGEEDEEGDDDDDDDDDDDGDNVSALPLENRAKLSVMMRNSRPSTSYYSSSITPELIAQSLEAMSISPYTG</sequence>
<dbReference type="InterPro" id="IPR007991">
    <property type="entry name" value="RNA_pol_I_trans_ini_fac_RRN3"/>
</dbReference>
<dbReference type="GO" id="GO:0005634">
    <property type="term" value="C:nucleus"/>
    <property type="evidence" value="ECO:0007669"/>
    <property type="project" value="TreeGrafter"/>
</dbReference>
<feature type="region of interest" description="Disordered" evidence="2">
    <location>
        <begin position="1"/>
        <end position="26"/>
    </location>
</feature>